<organism evidence="1 2">
    <name type="scientific">Methanobrevibacter arboriphilus</name>
    <dbReference type="NCBI Taxonomy" id="39441"/>
    <lineage>
        <taxon>Archaea</taxon>
        <taxon>Methanobacteriati</taxon>
        <taxon>Methanobacteriota</taxon>
        <taxon>Methanomada group</taxon>
        <taxon>Methanobacteria</taxon>
        <taxon>Methanobacteriales</taxon>
        <taxon>Methanobacteriaceae</taxon>
        <taxon>Methanobrevibacter</taxon>
    </lineage>
</organism>
<sequence length="51" mass="6172">MHCSLEDYKEFINSENLDDYYYEKIHDTLLNQNAEIYKNRGLSANSSRIRR</sequence>
<name>A0ACA8R4C6_METAZ</name>
<keyword evidence="2" id="KW-1185">Reference proteome</keyword>
<evidence type="ECO:0000313" key="2">
    <source>
        <dbReference type="Proteomes" id="UP000825015"/>
    </source>
</evidence>
<reference evidence="1" key="1">
    <citation type="submission" date="2019-06" db="EMBL/GenBank/DDBJ databases">
        <title>Complete genome sequence of Methanobrevibacter arboriphilus strain SA.</title>
        <authorList>
            <person name="Asakawa S."/>
        </authorList>
    </citation>
    <scope>NUCLEOTIDE SEQUENCE</scope>
    <source>
        <strain evidence="1">SA</strain>
    </source>
</reference>
<gene>
    <name evidence="1" type="ORF">MarbSA_14080</name>
</gene>
<accession>A0ACA8R4C6</accession>
<proteinExistence type="predicted"/>
<dbReference type="EMBL" id="AP019779">
    <property type="protein sequence ID" value="BBL62368.1"/>
    <property type="molecule type" value="Genomic_DNA"/>
</dbReference>
<evidence type="ECO:0000313" key="1">
    <source>
        <dbReference type="EMBL" id="BBL62368.1"/>
    </source>
</evidence>
<dbReference type="Proteomes" id="UP000825015">
    <property type="component" value="Chromosome"/>
</dbReference>
<protein>
    <submittedName>
        <fullName evidence="1">Uncharacterized protein</fullName>
    </submittedName>
</protein>